<dbReference type="InterPro" id="IPR052913">
    <property type="entry name" value="Glycopeptide_resist_protein"/>
</dbReference>
<dbReference type="InterPro" id="IPR011098">
    <property type="entry name" value="G5_dom"/>
</dbReference>
<keyword evidence="3" id="KW-1133">Transmembrane helix</keyword>
<evidence type="ECO:0000256" key="2">
    <source>
        <dbReference type="SAM" id="MobiDB-lite"/>
    </source>
</evidence>
<protein>
    <recommendedName>
        <fullName evidence="4">G5 domain-containing protein</fullName>
    </recommendedName>
</protein>
<evidence type="ECO:0000259" key="4">
    <source>
        <dbReference type="SMART" id="SM01208"/>
    </source>
</evidence>
<comment type="caution">
    <text evidence="5">The sequence shown here is derived from an EMBL/GenBank/DDBJ whole genome shotgun (WGS) entry which is preliminary data.</text>
</comment>
<proteinExistence type="predicted"/>
<dbReference type="PANTHER" id="PTHR35788:SF1">
    <property type="entry name" value="EXPORTED PROTEIN"/>
    <property type="match status" value="1"/>
</dbReference>
<keyword evidence="1" id="KW-0732">Signal</keyword>
<organism evidence="5 6">
    <name type="scientific">Priestia taiwanensis</name>
    <dbReference type="NCBI Taxonomy" id="1347902"/>
    <lineage>
        <taxon>Bacteria</taxon>
        <taxon>Bacillati</taxon>
        <taxon>Bacillota</taxon>
        <taxon>Bacilli</taxon>
        <taxon>Bacillales</taxon>
        <taxon>Bacillaceae</taxon>
        <taxon>Priestia</taxon>
    </lineage>
</organism>
<name>A0A917AU79_9BACI</name>
<dbReference type="AlphaFoldDB" id="A0A917AU79"/>
<keyword evidence="3" id="KW-0812">Transmembrane</keyword>
<dbReference type="Pfam" id="PF04294">
    <property type="entry name" value="VanW"/>
    <property type="match status" value="1"/>
</dbReference>
<evidence type="ECO:0000256" key="3">
    <source>
        <dbReference type="SAM" id="Phobius"/>
    </source>
</evidence>
<accession>A0A917AU79</accession>
<dbReference type="PANTHER" id="PTHR35788">
    <property type="entry name" value="EXPORTED PROTEIN-RELATED"/>
    <property type="match status" value="1"/>
</dbReference>
<dbReference type="Proteomes" id="UP000605259">
    <property type="component" value="Unassembled WGS sequence"/>
</dbReference>
<dbReference type="EMBL" id="BMFK01000002">
    <property type="protein sequence ID" value="GGE75795.1"/>
    <property type="molecule type" value="Genomic_DNA"/>
</dbReference>
<sequence>MQRKNQRILIASLLVACSVFIVYYGKNFFQSVVYGEDSFLTGTNVAGIELDGKSYTEARSLIESSLQKWQNEQQITLLYEGKEEKVSSDVFRIDLDKTMEQLIIEQPTSLDIHIQVGHAMLRRHVTEIADRTLQEHLDITSLNEAIIQRARKLQSGKYVIDLNDYVRVEAGKEQVVSTSSLEVPKRFRDVVSHWVDEFGDIRLEKNETFSFLQGPMAKGDMYSDEEWSFISTTLFQVVMPTNFYIQERHIGRTLPSYTTLGSEAKVVTNKLDFAFGHNNKATYRVVSTYEQGRLTMDVIGVPFIYTYKTLLANKVTYEPQVESIVAPHLSEGKRRVKQQGRDGISGVVMRQKVSPSGVVGEEVLFEDFYPPTKTVMEVGMSEPKQVETNNENEKIKEVTEDSLYREESEEREEKQEKQGEIQSNQQGK</sequence>
<feature type="region of interest" description="Disordered" evidence="2">
    <location>
        <begin position="380"/>
        <end position="428"/>
    </location>
</feature>
<evidence type="ECO:0000313" key="6">
    <source>
        <dbReference type="Proteomes" id="UP000605259"/>
    </source>
</evidence>
<feature type="domain" description="G5" evidence="4">
    <location>
        <begin position="305"/>
        <end position="382"/>
    </location>
</feature>
<feature type="transmembrane region" description="Helical" evidence="3">
    <location>
        <begin position="7"/>
        <end position="25"/>
    </location>
</feature>
<dbReference type="Pfam" id="PF07501">
    <property type="entry name" value="G5"/>
    <property type="match status" value="1"/>
</dbReference>
<evidence type="ECO:0000256" key="1">
    <source>
        <dbReference type="ARBA" id="ARBA00022729"/>
    </source>
</evidence>
<dbReference type="SMART" id="SM01208">
    <property type="entry name" value="G5"/>
    <property type="match status" value="1"/>
</dbReference>
<evidence type="ECO:0000313" key="5">
    <source>
        <dbReference type="EMBL" id="GGE75795.1"/>
    </source>
</evidence>
<keyword evidence="3" id="KW-0472">Membrane</keyword>
<dbReference type="InterPro" id="IPR007391">
    <property type="entry name" value="Vancomycin_resist_VanW"/>
</dbReference>
<gene>
    <name evidence="5" type="ORF">GCM10007140_26970</name>
</gene>
<reference evidence="5" key="1">
    <citation type="journal article" date="2014" name="Int. J. Syst. Evol. Microbiol.">
        <title>Complete genome sequence of Corynebacterium casei LMG S-19264T (=DSM 44701T), isolated from a smear-ripened cheese.</title>
        <authorList>
            <consortium name="US DOE Joint Genome Institute (JGI-PGF)"/>
            <person name="Walter F."/>
            <person name="Albersmeier A."/>
            <person name="Kalinowski J."/>
            <person name="Ruckert C."/>
        </authorList>
    </citation>
    <scope>NUCLEOTIDE SEQUENCE</scope>
    <source>
        <strain evidence="5">CGMCC 1.12698</strain>
    </source>
</reference>
<feature type="compositionally biased region" description="Basic and acidic residues" evidence="2">
    <location>
        <begin position="391"/>
        <end position="419"/>
    </location>
</feature>
<dbReference type="RefSeq" id="WP_188389007.1">
    <property type="nucleotide sequence ID" value="NZ_BMFK01000002.1"/>
</dbReference>
<keyword evidence="6" id="KW-1185">Reference proteome</keyword>
<reference evidence="5" key="2">
    <citation type="submission" date="2020-09" db="EMBL/GenBank/DDBJ databases">
        <authorList>
            <person name="Sun Q."/>
            <person name="Zhou Y."/>
        </authorList>
    </citation>
    <scope>NUCLEOTIDE SEQUENCE</scope>
    <source>
        <strain evidence="5">CGMCC 1.12698</strain>
    </source>
</reference>